<dbReference type="PANTHER" id="PTHR10146:SF14">
    <property type="entry name" value="PYRIDOXAL PHOSPHATE HOMEOSTASIS PROTEIN"/>
    <property type="match status" value="1"/>
</dbReference>
<dbReference type="PANTHER" id="PTHR10146">
    <property type="entry name" value="PROLINE SYNTHETASE CO-TRANSCRIBED BACTERIAL HOMOLOG PROTEIN"/>
    <property type="match status" value="1"/>
</dbReference>
<protein>
    <recommendedName>
        <fullName evidence="2">Pyridoxal phosphate homeostasis protein</fullName>
        <shortName evidence="2">PLP homeostasis protein</shortName>
    </recommendedName>
</protein>
<dbReference type="HAMAP" id="MF_02087">
    <property type="entry name" value="PLP_homeostasis"/>
    <property type="match status" value="1"/>
</dbReference>
<dbReference type="EMBL" id="AZJI01000004">
    <property type="protein sequence ID" value="ETD24201.1"/>
    <property type="molecule type" value="Genomic_DNA"/>
</dbReference>
<dbReference type="STRING" id="1357400.HMPREF2086_00950"/>
<feature type="domain" description="Alanine racemase N-terminal" evidence="5">
    <location>
        <begin position="33"/>
        <end position="241"/>
    </location>
</feature>
<dbReference type="PROSITE" id="PS01211">
    <property type="entry name" value="UPF0001"/>
    <property type="match status" value="1"/>
</dbReference>
<dbReference type="Gene3D" id="3.20.20.10">
    <property type="entry name" value="Alanine racemase"/>
    <property type="match status" value="1"/>
</dbReference>
<comment type="cofactor">
    <cofactor evidence="3">
        <name>pyridoxal 5'-phosphate</name>
        <dbReference type="ChEBI" id="CHEBI:597326"/>
    </cofactor>
</comment>
<comment type="caution">
    <text evidence="6">The sequence shown here is derived from an EMBL/GenBank/DDBJ whole genome shotgun (WGS) entry which is preliminary data.</text>
</comment>
<dbReference type="Pfam" id="PF01168">
    <property type="entry name" value="Ala_racemase_N"/>
    <property type="match status" value="1"/>
</dbReference>
<evidence type="ECO:0000313" key="7">
    <source>
        <dbReference type="Proteomes" id="UP000018731"/>
    </source>
</evidence>
<dbReference type="eggNOG" id="COG0325">
    <property type="taxonomic scope" value="Bacteria"/>
</dbReference>
<dbReference type="RefSeq" id="WP_023927674.1">
    <property type="nucleotide sequence ID" value="NZ_KI669454.1"/>
</dbReference>
<comment type="similarity">
    <text evidence="2 4">Belongs to the pyridoxal phosphate-binding protein YggS/PROSC family.</text>
</comment>
<dbReference type="CDD" id="cd00635">
    <property type="entry name" value="PLPDE_III_YBL036c_like"/>
    <property type="match status" value="1"/>
</dbReference>
<name>V8CBU0_9HELI</name>
<dbReference type="GO" id="GO:0030170">
    <property type="term" value="F:pyridoxal phosphate binding"/>
    <property type="evidence" value="ECO:0007669"/>
    <property type="project" value="UniProtKB-UniRule"/>
</dbReference>
<dbReference type="NCBIfam" id="TIGR00044">
    <property type="entry name" value="YggS family pyridoxal phosphate-dependent enzyme"/>
    <property type="match status" value="1"/>
</dbReference>
<evidence type="ECO:0000313" key="6">
    <source>
        <dbReference type="EMBL" id="ETD24201.1"/>
    </source>
</evidence>
<dbReference type="Proteomes" id="UP000018731">
    <property type="component" value="Unassembled WGS sequence"/>
</dbReference>
<evidence type="ECO:0000256" key="4">
    <source>
        <dbReference type="RuleBase" id="RU004514"/>
    </source>
</evidence>
<gene>
    <name evidence="6" type="ORF">HMPREF2086_00950</name>
</gene>
<dbReference type="InterPro" id="IPR011078">
    <property type="entry name" value="PyrdxlP_homeostasis"/>
</dbReference>
<reference evidence="6 7" key="1">
    <citation type="journal article" date="2014" name="Genome Announc.">
        <title>Draft genome sequences of six enterohepatic helicobacter species isolated from humans and one from rhesus macaques.</title>
        <authorList>
            <person name="Shen Z."/>
            <person name="Sheh A."/>
            <person name="Young S.K."/>
            <person name="Abouelliel A."/>
            <person name="Ward D.V."/>
            <person name="Earl A.M."/>
            <person name="Fox J.G."/>
        </authorList>
    </citation>
    <scope>NUCLEOTIDE SEQUENCE [LARGE SCALE GENOMIC DNA]</scope>
    <source>
        <strain evidence="6 7">MIT 99-5501</strain>
    </source>
</reference>
<organism evidence="6 7">
    <name type="scientific">Helicobacter macacae MIT 99-5501</name>
    <dbReference type="NCBI Taxonomy" id="1357400"/>
    <lineage>
        <taxon>Bacteria</taxon>
        <taxon>Pseudomonadati</taxon>
        <taxon>Campylobacterota</taxon>
        <taxon>Epsilonproteobacteria</taxon>
        <taxon>Campylobacterales</taxon>
        <taxon>Helicobacteraceae</taxon>
        <taxon>Helicobacter</taxon>
    </lineage>
</organism>
<dbReference type="FunFam" id="3.20.20.10:FF:000018">
    <property type="entry name" value="Pyridoxal phosphate homeostasis protein"/>
    <property type="match status" value="1"/>
</dbReference>
<evidence type="ECO:0000259" key="5">
    <source>
        <dbReference type="Pfam" id="PF01168"/>
    </source>
</evidence>
<dbReference type="SUPFAM" id="SSF51419">
    <property type="entry name" value="PLP-binding barrel"/>
    <property type="match status" value="1"/>
</dbReference>
<dbReference type="AlphaFoldDB" id="V8CBU0"/>
<evidence type="ECO:0000256" key="3">
    <source>
        <dbReference type="PIRSR" id="PIRSR004848-1"/>
    </source>
</evidence>
<keyword evidence="7" id="KW-1185">Reference proteome</keyword>
<accession>V8CBU0</accession>
<dbReference type="PIRSF" id="PIRSF004848">
    <property type="entry name" value="YBL036c_PLPDEIII"/>
    <property type="match status" value="1"/>
</dbReference>
<dbReference type="InterPro" id="IPR001608">
    <property type="entry name" value="Ala_racemase_N"/>
</dbReference>
<dbReference type="PATRIC" id="fig|1357400.3.peg.1303"/>
<dbReference type="HOGENOM" id="CLU_059988_1_0_7"/>
<sequence>MISDFRQNLKSIQDKVQKYSQIYAQKHNIKTHEIKLIAVSKYHSTQEILTLHSLGQCYFGENKVQDLRQKIGEIDSKSLVGKNSIDKNPIKWHFIGTLQRNKINSLLALRPALIHSIDSLPLALAIDEKCLELGITQPALLQVNSANEPSKHGFSLECAKEAFLEIKDRAKNLNLCGIMTIGAHSDDRSKINDSFAITKELYDSLSSAGASVLSMGMSGDFDLAIQNGANMLRIGSALFSTNKQNP</sequence>
<keyword evidence="1 2" id="KW-0663">Pyridoxal phosphate</keyword>
<evidence type="ECO:0000256" key="1">
    <source>
        <dbReference type="ARBA" id="ARBA00022898"/>
    </source>
</evidence>
<comment type="function">
    <text evidence="2">Pyridoxal 5'-phosphate (PLP)-binding protein, which is involved in PLP homeostasis.</text>
</comment>
<evidence type="ECO:0000256" key="2">
    <source>
        <dbReference type="HAMAP-Rule" id="MF_02087"/>
    </source>
</evidence>
<dbReference type="InterPro" id="IPR029066">
    <property type="entry name" value="PLP-binding_barrel"/>
</dbReference>
<feature type="modified residue" description="N6-(pyridoxal phosphate)lysine" evidence="2 3">
    <location>
        <position position="41"/>
    </location>
</feature>
<proteinExistence type="inferred from homology"/>